<sequence length="221" mass="25712">MLMASKMDENQASKSNCSTGIAENEIRHATTDKLTNLNDGRKESVIDQKDQDQSSSAECQFVPVPDLDAIQKLLATLDGESVERRIALETMAKLALDSAVDQTEKRYEYLRHRFGTLNRKHEYENYDELCDLGDKIMNGFGIMEDNQIYQIDIKSRVRLTTMVLRAQNEALTYYEKALEEFGQRRDQQLAAEYETLTFWTQFLSKTYMEYHVTWLKCFIDQ</sequence>
<evidence type="ECO:0000313" key="3">
    <source>
        <dbReference type="WBParaSite" id="nRc.2.0.1.t23400-RA"/>
    </source>
</evidence>
<dbReference type="Proteomes" id="UP000887565">
    <property type="component" value="Unplaced"/>
</dbReference>
<accession>A0A915JC81</accession>
<proteinExistence type="predicted"/>
<evidence type="ECO:0000313" key="2">
    <source>
        <dbReference type="Proteomes" id="UP000887565"/>
    </source>
</evidence>
<protein>
    <submittedName>
        <fullName evidence="3">Uncharacterized protein</fullName>
    </submittedName>
</protein>
<name>A0A915JC81_ROMCU</name>
<keyword evidence="2" id="KW-1185">Reference proteome</keyword>
<reference evidence="3" key="1">
    <citation type="submission" date="2022-11" db="UniProtKB">
        <authorList>
            <consortium name="WormBaseParasite"/>
        </authorList>
    </citation>
    <scope>IDENTIFICATION</scope>
</reference>
<feature type="compositionally biased region" description="Polar residues" evidence="1">
    <location>
        <begin position="12"/>
        <end position="21"/>
    </location>
</feature>
<feature type="region of interest" description="Disordered" evidence="1">
    <location>
        <begin position="1"/>
        <end position="57"/>
    </location>
</feature>
<dbReference type="WBParaSite" id="nRc.2.0.1.t23400-RA">
    <property type="protein sequence ID" value="nRc.2.0.1.t23400-RA"/>
    <property type="gene ID" value="nRc.2.0.1.g23400"/>
</dbReference>
<evidence type="ECO:0000256" key="1">
    <source>
        <dbReference type="SAM" id="MobiDB-lite"/>
    </source>
</evidence>
<organism evidence="2 3">
    <name type="scientific">Romanomermis culicivorax</name>
    <name type="common">Nematode worm</name>
    <dbReference type="NCBI Taxonomy" id="13658"/>
    <lineage>
        <taxon>Eukaryota</taxon>
        <taxon>Metazoa</taxon>
        <taxon>Ecdysozoa</taxon>
        <taxon>Nematoda</taxon>
        <taxon>Enoplea</taxon>
        <taxon>Dorylaimia</taxon>
        <taxon>Mermithida</taxon>
        <taxon>Mermithoidea</taxon>
        <taxon>Mermithidae</taxon>
        <taxon>Romanomermis</taxon>
    </lineage>
</organism>
<feature type="compositionally biased region" description="Basic and acidic residues" evidence="1">
    <location>
        <begin position="1"/>
        <end position="11"/>
    </location>
</feature>
<feature type="compositionally biased region" description="Basic and acidic residues" evidence="1">
    <location>
        <begin position="39"/>
        <end position="52"/>
    </location>
</feature>
<dbReference type="AlphaFoldDB" id="A0A915JC81"/>